<evidence type="ECO:0000256" key="12">
    <source>
        <dbReference type="ARBA" id="ARBA00022927"/>
    </source>
</evidence>
<keyword evidence="13" id="KW-0342">GTP-binding</keyword>
<keyword evidence="18" id="KW-0636">Prenylation</keyword>
<dbReference type="PANTHER" id="PTHR11567:SF211">
    <property type="entry name" value="PROSTATIC ACID PHOSPHATASE"/>
    <property type="match status" value="1"/>
</dbReference>
<evidence type="ECO:0000256" key="1">
    <source>
        <dbReference type="ARBA" id="ARBA00000032"/>
    </source>
</evidence>
<evidence type="ECO:0000256" key="4">
    <source>
        <dbReference type="ARBA" id="ARBA00004616"/>
    </source>
</evidence>
<dbReference type="CDD" id="cd07061">
    <property type="entry name" value="HP_HAP_like"/>
    <property type="match status" value="1"/>
</dbReference>
<keyword evidence="8" id="KW-0597">Phosphoprotein</keyword>
<evidence type="ECO:0000256" key="21">
    <source>
        <dbReference type="SAM" id="MobiDB-lite"/>
    </source>
</evidence>
<dbReference type="InterPro" id="IPR029033">
    <property type="entry name" value="His_PPase_superfam"/>
</dbReference>
<dbReference type="PROSITE" id="PS51419">
    <property type="entry name" value="RAB"/>
    <property type="match status" value="1"/>
</dbReference>
<keyword evidence="16" id="KW-0325">Glycoprotein</keyword>
<comment type="catalytic activity">
    <reaction evidence="1">
        <text>a phosphate monoester + H2O = an alcohol + phosphate</text>
        <dbReference type="Rhea" id="RHEA:15017"/>
        <dbReference type="ChEBI" id="CHEBI:15377"/>
        <dbReference type="ChEBI" id="CHEBI:30879"/>
        <dbReference type="ChEBI" id="CHEBI:43474"/>
        <dbReference type="ChEBI" id="CHEBI:67140"/>
        <dbReference type="EC" id="3.1.3.2"/>
    </reaction>
</comment>
<organism evidence="22 23">
    <name type="scientific">Pseudolycoriella hygida</name>
    <dbReference type="NCBI Taxonomy" id="35572"/>
    <lineage>
        <taxon>Eukaryota</taxon>
        <taxon>Metazoa</taxon>
        <taxon>Ecdysozoa</taxon>
        <taxon>Arthropoda</taxon>
        <taxon>Hexapoda</taxon>
        <taxon>Insecta</taxon>
        <taxon>Pterygota</taxon>
        <taxon>Neoptera</taxon>
        <taxon>Endopterygota</taxon>
        <taxon>Diptera</taxon>
        <taxon>Nematocera</taxon>
        <taxon>Sciaroidea</taxon>
        <taxon>Sciaridae</taxon>
        <taxon>Pseudolycoriella</taxon>
    </lineage>
</organism>
<keyword evidence="17" id="KW-0449">Lipoprotein</keyword>
<dbReference type="OrthoDB" id="5821688at2759"/>
<evidence type="ECO:0000256" key="18">
    <source>
        <dbReference type="ARBA" id="ARBA00023289"/>
    </source>
</evidence>
<dbReference type="SMART" id="SM00173">
    <property type="entry name" value="RAS"/>
    <property type="match status" value="1"/>
</dbReference>
<evidence type="ECO:0000256" key="2">
    <source>
        <dbReference type="ARBA" id="ARBA00001946"/>
    </source>
</evidence>
<comment type="cofactor">
    <cofactor evidence="2">
        <name>Mg(2+)</name>
        <dbReference type="ChEBI" id="CHEBI:18420"/>
    </cofactor>
</comment>
<evidence type="ECO:0000256" key="5">
    <source>
        <dbReference type="ARBA" id="ARBA00005375"/>
    </source>
</evidence>
<evidence type="ECO:0000256" key="8">
    <source>
        <dbReference type="ARBA" id="ARBA00022553"/>
    </source>
</evidence>
<evidence type="ECO:0000256" key="20">
    <source>
        <dbReference type="ARBA" id="ARBA00047660"/>
    </source>
</evidence>
<comment type="similarity">
    <text evidence="5">Belongs to the histidine acid phosphatase family.</text>
</comment>
<dbReference type="SMART" id="SM00175">
    <property type="entry name" value="RAB"/>
    <property type="match status" value="1"/>
</dbReference>
<keyword evidence="10" id="KW-0547">Nucleotide-binding</keyword>
<dbReference type="SMART" id="SM00176">
    <property type="entry name" value="RAN"/>
    <property type="match status" value="1"/>
</dbReference>
<dbReference type="InterPro" id="IPR000560">
    <property type="entry name" value="His_Pase_clade-2"/>
</dbReference>
<keyword evidence="23" id="KW-1185">Reference proteome</keyword>
<evidence type="ECO:0000256" key="13">
    <source>
        <dbReference type="ARBA" id="ARBA00023134"/>
    </source>
</evidence>
<evidence type="ECO:0000256" key="6">
    <source>
        <dbReference type="ARBA" id="ARBA00022448"/>
    </source>
</evidence>
<dbReference type="InterPro" id="IPR027417">
    <property type="entry name" value="P-loop_NTPase"/>
</dbReference>
<evidence type="ECO:0000256" key="7">
    <source>
        <dbReference type="ARBA" id="ARBA00022475"/>
    </source>
</evidence>
<dbReference type="InterPro" id="IPR033379">
    <property type="entry name" value="Acid_Pase_AS"/>
</dbReference>
<gene>
    <name evidence="22" type="primary">ACP3_2</name>
    <name evidence="22" type="ORF">Bhyg_14504</name>
</gene>
<dbReference type="PANTHER" id="PTHR11567">
    <property type="entry name" value="ACID PHOSPHATASE-RELATED"/>
    <property type="match status" value="1"/>
</dbReference>
<keyword evidence="9" id="KW-0732">Signal</keyword>
<evidence type="ECO:0000256" key="14">
    <source>
        <dbReference type="ARBA" id="ARBA00023136"/>
    </source>
</evidence>
<feature type="region of interest" description="Disordered" evidence="21">
    <location>
        <begin position="212"/>
        <end position="234"/>
    </location>
</feature>
<dbReference type="InterPro" id="IPR005225">
    <property type="entry name" value="Small_GTP-bd"/>
</dbReference>
<keyword evidence="15" id="KW-1015">Disulfide bond</keyword>
<dbReference type="Proteomes" id="UP001151699">
    <property type="component" value="Chromosome C"/>
</dbReference>
<dbReference type="GO" id="GO:0005886">
    <property type="term" value="C:plasma membrane"/>
    <property type="evidence" value="ECO:0007669"/>
    <property type="project" value="UniProtKB-SubCell"/>
</dbReference>
<dbReference type="Pfam" id="PF00071">
    <property type="entry name" value="Ras"/>
    <property type="match status" value="1"/>
</dbReference>
<dbReference type="PROSITE" id="PS51421">
    <property type="entry name" value="RAS"/>
    <property type="match status" value="1"/>
</dbReference>
<proteinExistence type="inferred from homology"/>
<dbReference type="PRINTS" id="PR00449">
    <property type="entry name" value="RASTRNSFRMNG"/>
</dbReference>
<dbReference type="InterPro" id="IPR001806">
    <property type="entry name" value="Small_GTPase"/>
</dbReference>
<evidence type="ECO:0000256" key="17">
    <source>
        <dbReference type="ARBA" id="ARBA00023288"/>
    </source>
</evidence>
<keyword evidence="14" id="KW-0472">Membrane</keyword>
<dbReference type="GO" id="GO:0005525">
    <property type="term" value="F:GTP binding"/>
    <property type="evidence" value="ECO:0007669"/>
    <property type="project" value="UniProtKB-KW"/>
</dbReference>
<dbReference type="Pfam" id="PF00328">
    <property type="entry name" value="His_Phos_2"/>
    <property type="match status" value="1"/>
</dbReference>
<comment type="caution">
    <text evidence="22">The sequence shown here is derived from an EMBL/GenBank/DDBJ whole genome shotgun (WGS) entry which is preliminary data.</text>
</comment>
<keyword evidence="11" id="KW-0378">Hydrolase</keyword>
<keyword evidence="12" id="KW-0653">Protein transport</keyword>
<evidence type="ECO:0000256" key="19">
    <source>
        <dbReference type="ARBA" id="ARBA00023329"/>
    </source>
</evidence>
<dbReference type="SMART" id="SM00174">
    <property type="entry name" value="RHO"/>
    <property type="match status" value="1"/>
</dbReference>
<dbReference type="GO" id="GO:0015031">
    <property type="term" value="P:protein transport"/>
    <property type="evidence" value="ECO:0007669"/>
    <property type="project" value="UniProtKB-KW"/>
</dbReference>
<accession>A0A9Q0RXH7</accession>
<dbReference type="Gene3D" id="3.40.50.300">
    <property type="entry name" value="P-loop containing nucleotide triphosphate hydrolases"/>
    <property type="match status" value="1"/>
</dbReference>
<evidence type="ECO:0000256" key="9">
    <source>
        <dbReference type="ARBA" id="ARBA00022729"/>
    </source>
</evidence>
<evidence type="ECO:0000256" key="11">
    <source>
        <dbReference type="ARBA" id="ARBA00022801"/>
    </source>
</evidence>
<dbReference type="InterPro" id="IPR050645">
    <property type="entry name" value="Histidine_acid_phosphatase"/>
</dbReference>
<dbReference type="SUPFAM" id="SSF52540">
    <property type="entry name" value="P-loop containing nucleoside triphosphate hydrolases"/>
    <property type="match status" value="1"/>
</dbReference>
<reference evidence="22" key="1">
    <citation type="submission" date="2022-07" db="EMBL/GenBank/DDBJ databases">
        <authorList>
            <person name="Trinca V."/>
            <person name="Uliana J.V.C."/>
            <person name="Torres T.T."/>
            <person name="Ward R.J."/>
            <person name="Monesi N."/>
        </authorList>
    </citation>
    <scope>NUCLEOTIDE SEQUENCE</scope>
    <source>
        <strain evidence="22">HSMRA1968</strain>
        <tissue evidence="22">Whole embryos</tissue>
    </source>
</reference>
<dbReference type="SUPFAM" id="SSF53254">
    <property type="entry name" value="Phosphoglycerate mutase-like"/>
    <property type="match status" value="1"/>
</dbReference>
<comment type="subcellular location">
    <subcellularLocation>
        <location evidence="3">Cell membrane</location>
        <topology evidence="3">Lipid-anchor</topology>
    </subcellularLocation>
    <subcellularLocation>
        <location evidence="4">Cytoplasmic vesicle</location>
        <location evidence="4">Phagosome membrane</location>
        <topology evidence="4">Lipid-anchor</topology>
        <orientation evidence="4">Cytoplasmic side</orientation>
    </subcellularLocation>
</comment>
<comment type="catalytic activity">
    <reaction evidence="20">
        <text>GTP + H2O = GDP + phosphate + H(+)</text>
        <dbReference type="Rhea" id="RHEA:19669"/>
        <dbReference type="ChEBI" id="CHEBI:15377"/>
        <dbReference type="ChEBI" id="CHEBI:15378"/>
        <dbReference type="ChEBI" id="CHEBI:37565"/>
        <dbReference type="ChEBI" id="CHEBI:43474"/>
        <dbReference type="ChEBI" id="CHEBI:58189"/>
        <dbReference type="EC" id="3.6.5.2"/>
    </reaction>
    <physiologicalReaction direction="left-to-right" evidence="20">
        <dbReference type="Rhea" id="RHEA:19670"/>
    </physiologicalReaction>
</comment>
<dbReference type="FunFam" id="3.40.50.300:FF:000360">
    <property type="entry name" value="RAB9B, member RAS oncogene family"/>
    <property type="match status" value="1"/>
</dbReference>
<dbReference type="NCBIfam" id="TIGR00231">
    <property type="entry name" value="small_GTP"/>
    <property type="match status" value="1"/>
</dbReference>
<evidence type="ECO:0000256" key="15">
    <source>
        <dbReference type="ARBA" id="ARBA00023157"/>
    </source>
</evidence>
<evidence type="ECO:0000256" key="3">
    <source>
        <dbReference type="ARBA" id="ARBA00004193"/>
    </source>
</evidence>
<keyword evidence="6" id="KW-0813">Transport</keyword>
<evidence type="ECO:0000313" key="22">
    <source>
        <dbReference type="EMBL" id="KAJ6635918.1"/>
    </source>
</evidence>
<evidence type="ECO:0000313" key="23">
    <source>
        <dbReference type="Proteomes" id="UP001151699"/>
    </source>
</evidence>
<dbReference type="PROSITE" id="PS51420">
    <property type="entry name" value="RHO"/>
    <property type="match status" value="1"/>
</dbReference>
<dbReference type="AlphaFoldDB" id="A0A9Q0RXH7"/>
<protein>
    <submittedName>
        <fullName evidence="22">Prostatic acid phosphatase</fullName>
    </submittedName>
</protein>
<dbReference type="EMBL" id="WJQU01000004">
    <property type="protein sequence ID" value="KAJ6635918.1"/>
    <property type="molecule type" value="Genomic_DNA"/>
</dbReference>
<dbReference type="GO" id="GO:0003925">
    <property type="term" value="F:G protein activity"/>
    <property type="evidence" value="ECO:0007669"/>
    <property type="project" value="UniProtKB-EC"/>
</dbReference>
<evidence type="ECO:0000256" key="10">
    <source>
        <dbReference type="ARBA" id="ARBA00022741"/>
    </source>
</evidence>
<dbReference type="PROSITE" id="PS00616">
    <property type="entry name" value="HIS_ACID_PHOSPHAT_1"/>
    <property type="match status" value="1"/>
</dbReference>
<dbReference type="GO" id="GO:0003993">
    <property type="term" value="F:acid phosphatase activity"/>
    <property type="evidence" value="ECO:0007669"/>
    <property type="project" value="UniProtKB-EC"/>
</dbReference>
<feature type="compositionally biased region" description="Polar residues" evidence="21">
    <location>
        <begin position="212"/>
        <end position="225"/>
    </location>
</feature>
<keyword evidence="7" id="KW-1003">Cell membrane</keyword>
<evidence type="ECO:0000256" key="16">
    <source>
        <dbReference type="ARBA" id="ARBA00023180"/>
    </source>
</evidence>
<keyword evidence="19" id="KW-0968">Cytoplasmic vesicle</keyword>
<name>A0A9Q0RXH7_9DIPT</name>
<dbReference type="GO" id="GO:0030670">
    <property type="term" value="C:phagocytic vesicle membrane"/>
    <property type="evidence" value="ECO:0007669"/>
    <property type="project" value="UniProtKB-SubCell"/>
</dbReference>
<dbReference type="Gene3D" id="3.40.50.1240">
    <property type="entry name" value="Phosphoglycerate mutase-like"/>
    <property type="match status" value="1"/>
</dbReference>
<sequence length="637" mass="73115">MTSMRPSKTTLLKVVILGDGGVGKSCLMNRFVTNVFDENSFHTIGVEFLNKDIEVDGEKYTLQIWDTAGQERFKALRTPFYRGSDICLLAYAIDDLTSFKGLAQWREEFIKYADITSNQFPFIVVGNKNDVPPADREVTPEAVSIWCQEFNISSFIETSAKMSKNIVEAFKLAVQQWQALEKSTERSLRAHGETIDLTQGVNLQPADRTCCSGNSFTNSNPNSPQTRRHERVSDSSIQLTSERCSIFAVCFKKIIEMSCKILLFLTAIFLLKSYTASPDGDRNAPNIQRKGDLVFVHVLHRHGDRTPLGQYPGGKYDISYWPEGWGQLTNLGKQQQHELGKWLRRRYKNFLSTTYNTSDIYVRSSDVDRTLMSLQSNLAGLFPPTNNQIWNPSLMWQPIPVHTTPEKIDNLLAGQIPECPSYHKAFDDFVESVEMNVFRESNLPLYEFLSVHTEKPIDYFHDIWSVPDIYDSWVCESSHNLTLPQWSLTLFPHNEKFYKAALKAFYLPTATKHLSKFSGGFLLKDLLDRFTSKIESSLQPDRKLFIYSTHDFNIFNLLLSLDLFDDKFIPYSAAVILELRNYKNDHYVQMFYKNSNENPAPMYIPGCGVLCPLSKMYELYDDILPKNDFATECQLEE</sequence>